<dbReference type="InterPro" id="IPR036638">
    <property type="entry name" value="HLH_DNA-bd_sf"/>
</dbReference>
<dbReference type="GO" id="GO:0046983">
    <property type="term" value="F:protein dimerization activity"/>
    <property type="evidence" value="ECO:0007669"/>
    <property type="project" value="InterPro"/>
</dbReference>
<keyword evidence="2" id="KW-0805">Transcription regulation</keyword>
<dbReference type="PANTHER" id="PTHR45844:SF16">
    <property type="entry name" value="TRANSCRIPTION FACTOR BHLH30-LIKE"/>
    <property type="match status" value="1"/>
</dbReference>
<dbReference type="SUPFAM" id="SSF47459">
    <property type="entry name" value="HLH, helix-loop-helix DNA-binding domain"/>
    <property type="match status" value="1"/>
</dbReference>
<evidence type="ECO:0000256" key="2">
    <source>
        <dbReference type="ARBA" id="ARBA00023015"/>
    </source>
</evidence>
<evidence type="ECO:0000256" key="1">
    <source>
        <dbReference type="ARBA" id="ARBA00004123"/>
    </source>
</evidence>
<keyword evidence="3" id="KW-0238">DNA-binding</keyword>
<dbReference type="PROSITE" id="PS50888">
    <property type="entry name" value="BHLH"/>
    <property type="match status" value="1"/>
</dbReference>
<evidence type="ECO:0000313" key="7">
    <source>
        <dbReference type="EMBL" id="MBA4616737.1"/>
    </source>
</evidence>
<dbReference type="Pfam" id="PF00010">
    <property type="entry name" value="HLH"/>
    <property type="match status" value="1"/>
</dbReference>
<dbReference type="PANTHER" id="PTHR45844">
    <property type="entry name" value="TRANSCRIPTION FACTOR BHLH30"/>
    <property type="match status" value="1"/>
</dbReference>
<dbReference type="SMART" id="SM00353">
    <property type="entry name" value="HLH"/>
    <property type="match status" value="1"/>
</dbReference>
<keyword evidence="4" id="KW-0804">Transcription</keyword>
<sequence>MMMNSMANSYYEAGTWTAMANPSSKNNSNINSSSFAIQRENRPTPTSCNPNSNYDIDIFLGATSRTTTSSSSHIQLPLPPIILSSDQEAKPCKSHKEAERRRRKRINAHLATLRSLLPNLPKTDKASVLGEVVRRVKELKKVASELTADDHGDGDGDGDASRSCLLPGDMDDVKLRRSENDSSILVATLCCEDRPELIMDLTRALRSVKGRVVRAEMATVGGRTKSILWVRGVSGGGIGGSGSGSGGPEGLLRRALKVVVDKPSSSGNMGHHLGLMVGSRIQSPYYYY</sequence>
<evidence type="ECO:0000256" key="3">
    <source>
        <dbReference type="ARBA" id="ARBA00023125"/>
    </source>
</evidence>
<protein>
    <recommendedName>
        <fullName evidence="6">BHLH domain-containing protein</fullName>
    </recommendedName>
</protein>
<dbReference type="AlphaFoldDB" id="A0A7C8YF57"/>
<dbReference type="GO" id="GO:0003700">
    <property type="term" value="F:DNA-binding transcription factor activity"/>
    <property type="evidence" value="ECO:0007669"/>
    <property type="project" value="InterPro"/>
</dbReference>
<dbReference type="InterPro" id="IPR045847">
    <property type="entry name" value="AIG1-like"/>
</dbReference>
<feature type="domain" description="BHLH" evidence="6">
    <location>
        <begin position="90"/>
        <end position="139"/>
    </location>
</feature>
<dbReference type="GO" id="GO:0005634">
    <property type="term" value="C:nucleus"/>
    <property type="evidence" value="ECO:0007669"/>
    <property type="project" value="UniProtKB-SubCell"/>
</dbReference>
<keyword evidence="5" id="KW-0539">Nucleus</keyword>
<dbReference type="EMBL" id="GISG01012966">
    <property type="protein sequence ID" value="MBA4616737.1"/>
    <property type="molecule type" value="Transcribed_RNA"/>
</dbReference>
<evidence type="ECO:0000256" key="5">
    <source>
        <dbReference type="ARBA" id="ARBA00023242"/>
    </source>
</evidence>
<dbReference type="GO" id="GO:0003677">
    <property type="term" value="F:DNA binding"/>
    <property type="evidence" value="ECO:0007669"/>
    <property type="project" value="UniProtKB-KW"/>
</dbReference>
<dbReference type="SUPFAM" id="SSF55021">
    <property type="entry name" value="ACT-like"/>
    <property type="match status" value="1"/>
</dbReference>
<evidence type="ECO:0000256" key="4">
    <source>
        <dbReference type="ARBA" id="ARBA00023163"/>
    </source>
</evidence>
<reference evidence="7" key="2">
    <citation type="submission" date="2020-07" db="EMBL/GenBank/DDBJ databases">
        <authorList>
            <person name="Vera ALvarez R."/>
            <person name="Arias-Moreno D.M."/>
            <person name="Jimenez-Jacinto V."/>
            <person name="Jimenez-Bremont J.F."/>
            <person name="Swaminathan K."/>
            <person name="Moose S.P."/>
            <person name="Guerrero-Gonzalez M.L."/>
            <person name="Marino-Ramirez L."/>
            <person name="Landsman D."/>
            <person name="Rodriguez-Kessler M."/>
            <person name="Delgado-Sanchez P."/>
        </authorList>
    </citation>
    <scope>NUCLEOTIDE SEQUENCE</scope>
    <source>
        <tissue evidence="7">Cladode</tissue>
    </source>
</reference>
<name>A0A7C8YF57_OPUST</name>
<evidence type="ECO:0000259" key="6">
    <source>
        <dbReference type="PROSITE" id="PS50888"/>
    </source>
</evidence>
<dbReference type="Gene3D" id="4.10.280.10">
    <property type="entry name" value="Helix-loop-helix DNA-binding domain"/>
    <property type="match status" value="1"/>
</dbReference>
<dbReference type="InterPro" id="IPR011598">
    <property type="entry name" value="bHLH_dom"/>
</dbReference>
<proteinExistence type="predicted"/>
<organism evidence="7">
    <name type="scientific">Opuntia streptacantha</name>
    <name type="common">Prickly pear cactus</name>
    <name type="synonym">Opuntia cardona</name>
    <dbReference type="NCBI Taxonomy" id="393608"/>
    <lineage>
        <taxon>Eukaryota</taxon>
        <taxon>Viridiplantae</taxon>
        <taxon>Streptophyta</taxon>
        <taxon>Embryophyta</taxon>
        <taxon>Tracheophyta</taxon>
        <taxon>Spermatophyta</taxon>
        <taxon>Magnoliopsida</taxon>
        <taxon>eudicotyledons</taxon>
        <taxon>Gunneridae</taxon>
        <taxon>Pentapetalae</taxon>
        <taxon>Caryophyllales</taxon>
        <taxon>Cactineae</taxon>
        <taxon>Cactaceae</taxon>
        <taxon>Opuntioideae</taxon>
        <taxon>Opuntia</taxon>
    </lineage>
</organism>
<accession>A0A7C8YF57</accession>
<comment type="subcellular location">
    <subcellularLocation>
        <location evidence="1">Nucleus</location>
    </subcellularLocation>
</comment>
<dbReference type="InterPro" id="IPR045865">
    <property type="entry name" value="ACT-like_dom_sf"/>
</dbReference>
<reference evidence="7" key="1">
    <citation type="journal article" date="2013" name="J. Plant Res.">
        <title>Effect of fungi and light on seed germination of three Opuntia species from semiarid lands of central Mexico.</title>
        <authorList>
            <person name="Delgado-Sanchez P."/>
            <person name="Jimenez-Bremont J.F."/>
            <person name="Guerrero-Gonzalez Mde L."/>
            <person name="Flores J."/>
        </authorList>
    </citation>
    <scope>NUCLEOTIDE SEQUENCE</scope>
    <source>
        <tissue evidence="7">Cladode</tissue>
    </source>
</reference>